<organism evidence="2 3">
    <name type="scientific">Aldrovandia affinis</name>
    <dbReference type="NCBI Taxonomy" id="143900"/>
    <lineage>
        <taxon>Eukaryota</taxon>
        <taxon>Metazoa</taxon>
        <taxon>Chordata</taxon>
        <taxon>Craniata</taxon>
        <taxon>Vertebrata</taxon>
        <taxon>Euteleostomi</taxon>
        <taxon>Actinopterygii</taxon>
        <taxon>Neopterygii</taxon>
        <taxon>Teleostei</taxon>
        <taxon>Notacanthiformes</taxon>
        <taxon>Halosauridae</taxon>
        <taxon>Aldrovandia</taxon>
    </lineage>
</organism>
<dbReference type="AlphaFoldDB" id="A0AAD7SNQ9"/>
<gene>
    <name evidence="2" type="ORF">AAFF_G00333180</name>
</gene>
<accession>A0AAD7SNQ9</accession>
<feature type="region of interest" description="Disordered" evidence="1">
    <location>
        <begin position="1"/>
        <end position="37"/>
    </location>
</feature>
<comment type="caution">
    <text evidence="2">The sequence shown here is derived from an EMBL/GenBank/DDBJ whole genome shotgun (WGS) entry which is preliminary data.</text>
</comment>
<evidence type="ECO:0000256" key="1">
    <source>
        <dbReference type="SAM" id="MobiDB-lite"/>
    </source>
</evidence>
<evidence type="ECO:0000313" key="2">
    <source>
        <dbReference type="EMBL" id="KAJ8404931.1"/>
    </source>
</evidence>
<keyword evidence="3" id="KW-1185">Reference proteome</keyword>
<protein>
    <submittedName>
        <fullName evidence="2">Uncharacterized protein</fullName>
    </submittedName>
</protein>
<dbReference type="Proteomes" id="UP001221898">
    <property type="component" value="Unassembled WGS sequence"/>
</dbReference>
<evidence type="ECO:0000313" key="3">
    <source>
        <dbReference type="Proteomes" id="UP001221898"/>
    </source>
</evidence>
<proteinExistence type="predicted"/>
<name>A0AAD7SNQ9_9TELE</name>
<feature type="compositionally biased region" description="Basic residues" evidence="1">
    <location>
        <begin position="71"/>
        <end position="85"/>
    </location>
</feature>
<feature type="region of interest" description="Disordered" evidence="1">
    <location>
        <begin position="66"/>
        <end position="85"/>
    </location>
</feature>
<feature type="compositionally biased region" description="Low complexity" evidence="1">
    <location>
        <begin position="1"/>
        <end position="13"/>
    </location>
</feature>
<sequence>MNMAISASANNNSDPETSPDGGGATRGRLGSPDTGGGAFIAARHAAVIAANCHSLSAFVNRDRYVNSGRVGHPHRASGQGLHRHP</sequence>
<dbReference type="EMBL" id="JAINUG010000051">
    <property type="protein sequence ID" value="KAJ8404931.1"/>
    <property type="molecule type" value="Genomic_DNA"/>
</dbReference>
<reference evidence="2" key="1">
    <citation type="journal article" date="2023" name="Science">
        <title>Genome structures resolve the early diversification of teleost fishes.</title>
        <authorList>
            <person name="Parey E."/>
            <person name="Louis A."/>
            <person name="Montfort J."/>
            <person name="Bouchez O."/>
            <person name="Roques C."/>
            <person name="Iampietro C."/>
            <person name="Lluch J."/>
            <person name="Castinel A."/>
            <person name="Donnadieu C."/>
            <person name="Desvignes T."/>
            <person name="Floi Bucao C."/>
            <person name="Jouanno E."/>
            <person name="Wen M."/>
            <person name="Mejri S."/>
            <person name="Dirks R."/>
            <person name="Jansen H."/>
            <person name="Henkel C."/>
            <person name="Chen W.J."/>
            <person name="Zahm M."/>
            <person name="Cabau C."/>
            <person name="Klopp C."/>
            <person name="Thompson A.W."/>
            <person name="Robinson-Rechavi M."/>
            <person name="Braasch I."/>
            <person name="Lecointre G."/>
            <person name="Bobe J."/>
            <person name="Postlethwait J.H."/>
            <person name="Berthelot C."/>
            <person name="Roest Crollius H."/>
            <person name="Guiguen Y."/>
        </authorList>
    </citation>
    <scope>NUCLEOTIDE SEQUENCE</scope>
    <source>
        <strain evidence="2">NC1722</strain>
    </source>
</reference>